<keyword evidence="4" id="KW-0238">DNA-binding</keyword>
<dbReference type="Gene3D" id="3.40.50.2300">
    <property type="match status" value="1"/>
</dbReference>
<dbReference type="EMBL" id="PEOG01000018">
    <property type="protein sequence ID" value="PIM53611.1"/>
    <property type="molecule type" value="Genomic_DNA"/>
</dbReference>
<dbReference type="RefSeq" id="WP_099861159.1">
    <property type="nucleotide sequence ID" value="NZ_PEOG01000018.1"/>
</dbReference>
<dbReference type="SUPFAM" id="SSF52540">
    <property type="entry name" value="P-loop containing nucleoside triphosphate hydrolases"/>
    <property type="match status" value="1"/>
</dbReference>
<dbReference type="AlphaFoldDB" id="A0A2G9CAZ5"/>
<proteinExistence type="predicted"/>
<dbReference type="GO" id="GO:0043565">
    <property type="term" value="F:sequence-specific DNA binding"/>
    <property type="evidence" value="ECO:0007669"/>
    <property type="project" value="InterPro"/>
</dbReference>
<feature type="modified residue" description="4-aspartylphosphate" evidence="6">
    <location>
        <position position="52"/>
    </location>
</feature>
<dbReference type="Pfam" id="PF00158">
    <property type="entry name" value="Sigma54_activat"/>
    <property type="match status" value="1"/>
</dbReference>
<protein>
    <submittedName>
        <fullName evidence="9">Sigma-54-dependent Fis family transcriptional regulator</fullName>
    </submittedName>
</protein>
<dbReference type="CDD" id="cd00009">
    <property type="entry name" value="AAA"/>
    <property type="match status" value="1"/>
</dbReference>
<dbReference type="CDD" id="cd00156">
    <property type="entry name" value="REC"/>
    <property type="match status" value="1"/>
</dbReference>
<dbReference type="InterPro" id="IPR003593">
    <property type="entry name" value="AAA+_ATPase"/>
</dbReference>
<feature type="domain" description="Response regulatory" evidence="8">
    <location>
        <begin position="3"/>
        <end position="116"/>
    </location>
</feature>
<dbReference type="PROSITE" id="PS50110">
    <property type="entry name" value="RESPONSE_REGULATORY"/>
    <property type="match status" value="1"/>
</dbReference>
<dbReference type="Gene3D" id="1.10.10.60">
    <property type="entry name" value="Homeodomain-like"/>
    <property type="match status" value="1"/>
</dbReference>
<evidence type="ECO:0000256" key="2">
    <source>
        <dbReference type="ARBA" id="ARBA00022840"/>
    </source>
</evidence>
<keyword evidence="10" id="KW-1185">Reference proteome</keyword>
<dbReference type="PROSITE" id="PS50045">
    <property type="entry name" value="SIGMA54_INTERACT_4"/>
    <property type="match status" value="1"/>
</dbReference>
<dbReference type="PROSITE" id="PS00676">
    <property type="entry name" value="SIGMA54_INTERACT_2"/>
    <property type="match status" value="1"/>
</dbReference>
<dbReference type="InterPro" id="IPR027417">
    <property type="entry name" value="P-loop_NTPase"/>
</dbReference>
<dbReference type="InterPro" id="IPR011006">
    <property type="entry name" value="CheY-like_superfamily"/>
</dbReference>
<name>A0A2G9CAZ5_9BURK</name>
<dbReference type="Pfam" id="PF00072">
    <property type="entry name" value="Response_reg"/>
    <property type="match status" value="1"/>
</dbReference>
<evidence type="ECO:0000256" key="4">
    <source>
        <dbReference type="ARBA" id="ARBA00023125"/>
    </source>
</evidence>
<evidence type="ECO:0000256" key="6">
    <source>
        <dbReference type="PROSITE-ProRule" id="PRU00169"/>
    </source>
</evidence>
<evidence type="ECO:0000259" key="8">
    <source>
        <dbReference type="PROSITE" id="PS50110"/>
    </source>
</evidence>
<dbReference type="InterPro" id="IPR025944">
    <property type="entry name" value="Sigma_54_int_dom_CS"/>
</dbReference>
<dbReference type="Pfam" id="PF02954">
    <property type="entry name" value="HTH_8"/>
    <property type="match status" value="1"/>
</dbReference>
<dbReference type="InterPro" id="IPR002197">
    <property type="entry name" value="HTH_Fis"/>
</dbReference>
<keyword evidence="5" id="KW-0804">Transcription</keyword>
<evidence type="ECO:0000313" key="10">
    <source>
        <dbReference type="Proteomes" id="UP000231501"/>
    </source>
</evidence>
<dbReference type="InterPro" id="IPR001789">
    <property type="entry name" value="Sig_transdc_resp-reg_receiver"/>
</dbReference>
<reference evidence="9 10" key="1">
    <citation type="submission" date="2017-11" db="EMBL/GenBank/DDBJ databases">
        <title>Draft genome sequence of Mitsuaria sp. HWN-4.</title>
        <authorList>
            <person name="Gundlapally S.R."/>
        </authorList>
    </citation>
    <scope>NUCLEOTIDE SEQUENCE [LARGE SCALE GENOMIC DNA]</scope>
    <source>
        <strain evidence="9 10">HWN-4</strain>
    </source>
</reference>
<dbReference type="SUPFAM" id="SSF52172">
    <property type="entry name" value="CheY-like"/>
    <property type="match status" value="1"/>
</dbReference>
<evidence type="ECO:0000256" key="1">
    <source>
        <dbReference type="ARBA" id="ARBA00022741"/>
    </source>
</evidence>
<dbReference type="InterPro" id="IPR025662">
    <property type="entry name" value="Sigma_54_int_dom_ATP-bd_1"/>
</dbReference>
<sequence>MTHALIVDDDVDSVATLQELIASEKFTVSVAHTLRDARRHIALQQPDVVLLDLQLPDGNGMELFQDPQLVANSEVVLITGHASLDTSIQALRLGAADYLVKPINITQLQGVLSRVMKPAALQAEVSELNANLAQSGHFGLLWGRTQPMQRIYEQISRVAGTSVSVFINGESGTGKELVAQTVHDLSRRRKKPFLAVNCGAISPNLIESEIFGHEKGAFTGADKQHEGFFERASGGTLFLDELTEMPMELQVKLLRVLETGRFMRVGSTTTLDADVRVIAASNRPLLQAVQAGKLREDLLYRLNVFPIEMPPLRDRLDDVPLLADHFLRQIAAKEGKNKRFTAKALAQLQTYHWPGNVRELRNAVQRAYVMAAGDIVDEQWLPKGEGADVQATAASAAAVTSFGAASGAPAPAPAVPTVVAASGESSGPSITMPLGSSMAQVEKAFILATLQHYKHHKEQTAAVLGISLKTLYNRLKEYAAEDATAADKAAQ</sequence>
<dbReference type="Pfam" id="PF25601">
    <property type="entry name" value="AAA_lid_14"/>
    <property type="match status" value="1"/>
</dbReference>
<gene>
    <name evidence="9" type="ORF">CS062_08340</name>
</gene>
<dbReference type="InterPro" id="IPR025943">
    <property type="entry name" value="Sigma_54_int_dom_ATP-bd_2"/>
</dbReference>
<keyword evidence="3" id="KW-0805">Transcription regulation</keyword>
<dbReference type="SMART" id="SM00448">
    <property type="entry name" value="REC"/>
    <property type="match status" value="1"/>
</dbReference>
<dbReference type="SMART" id="SM00382">
    <property type="entry name" value="AAA"/>
    <property type="match status" value="1"/>
</dbReference>
<dbReference type="SUPFAM" id="SSF46689">
    <property type="entry name" value="Homeodomain-like"/>
    <property type="match status" value="1"/>
</dbReference>
<accession>A0A2G9CAZ5</accession>
<dbReference type="PANTHER" id="PTHR32071:SF117">
    <property type="entry name" value="PTS-DEPENDENT DIHYDROXYACETONE KINASE OPERON REGULATORY PROTEIN-RELATED"/>
    <property type="match status" value="1"/>
</dbReference>
<keyword evidence="2" id="KW-0067">ATP-binding</keyword>
<keyword evidence="6" id="KW-0597">Phosphoprotein</keyword>
<evidence type="ECO:0000259" key="7">
    <source>
        <dbReference type="PROSITE" id="PS50045"/>
    </source>
</evidence>
<evidence type="ECO:0000256" key="3">
    <source>
        <dbReference type="ARBA" id="ARBA00023015"/>
    </source>
</evidence>
<dbReference type="InterPro" id="IPR058031">
    <property type="entry name" value="AAA_lid_NorR"/>
</dbReference>
<dbReference type="PANTHER" id="PTHR32071">
    <property type="entry name" value="TRANSCRIPTIONAL REGULATORY PROTEIN"/>
    <property type="match status" value="1"/>
</dbReference>
<dbReference type="Gene3D" id="3.40.50.300">
    <property type="entry name" value="P-loop containing nucleotide triphosphate hydrolases"/>
    <property type="match status" value="1"/>
</dbReference>
<dbReference type="GO" id="GO:0005524">
    <property type="term" value="F:ATP binding"/>
    <property type="evidence" value="ECO:0007669"/>
    <property type="project" value="UniProtKB-KW"/>
</dbReference>
<evidence type="ECO:0000313" key="9">
    <source>
        <dbReference type="EMBL" id="PIM53611.1"/>
    </source>
</evidence>
<feature type="domain" description="Sigma-54 factor interaction" evidence="7">
    <location>
        <begin position="141"/>
        <end position="369"/>
    </location>
</feature>
<dbReference type="GO" id="GO:0006355">
    <property type="term" value="P:regulation of DNA-templated transcription"/>
    <property type="evidence" value="ECO:0007669"/>
    <property type="project" value="InterPro"/>
</dbReference>
<dbReference type="InterPro" id="IPR009057">
    <property type="entry name" value="Homeodomain-like_sf"/>
</dbReference>
<dbReference type="GO" id="GO:0000160">
    <property type="term" value="P:phosphorelay signal transduction system"/>
    <property type="evidence" value="ECO:0007669"/>
    <property type="project" value="InterPro"/>
</dbReference>
<comment type="caution">
    <text evidence="9">The sequence shown here is derived from an EMBL/GenBank/DDBJ whole genome shotgun (WGS) entry which is preliminary data.</text>
</comment>
<dbReference type="OrthoDB" id="9761705at2"/>
<dbReference type="PROSITE" id="PS00675">
    <property type="entry name" value="SIGMA54_INTERACT_1"/>
    <property type="match status" value="1"/>
</dbReference>
<dbReference type="Gene3D" id="1.10.8.60">
    <property type="match status" value="1"/>
</dbReference>
<dbReference type="PROSITE" id="PS00688">
    <property type="entry name" value="SIGMA54_INTERACT_3"/>
    <property type="match status" value="1"/>
</dbReference>
<dbReference type="InterPro" id="IPR002078">
    <property type="entry name" value="Sigma_54_int"/>
</dbReference>
<dbReference type="FunFam" id="3.40.50.300:FF:000006">
    <property type="entry name" value="DNA-binding transcriptional regulator NtrC"/>
    <property type="match status" value="1"/>
</dbReference>
<keyword evidence="1" id="KW-0547">Nucleotide-binding</keyword>
<organism evidence="9 10">
    <name type="scientific">Roseateles chitinivorans</name>
    <dbReference type="NCBI Taxonomy" id="2917965"/>
    <lineage>
        <taxon>Bacteria</taxon>
        <taxon>Pseudomonadati</taxon>
        <taxon>Pseudomonadota</taxon>
        <taxon>Betaproteobacteria</taxon>
        <taxon>Burkholderiales</taxon>
        <taxon>Sphaerotilaceae</taxon>
        <taxon>Roseateles</taxon>
    </lineage>
</organism>
<dbReference type="Proteomes" id="UP000231501">
    <property type="component" value="Unassembled WGS sequence"/>
</dbReference>
<evidence type="ECO:0000256" key="5">
    <source>
        <dbReference type="ARBA" id="ARBA00023163"/>
    </source>
</evidence>